<organism evidence="2 3">
    <name type="scientific">Rhizobium giardinii</name>
    <dbReference type="NCBI Taxonomy" id="56731"/>
    <lineage>
        <taxon>Bacteria</taxon>
        <taxon>Pseudomonadati</taxon>
        <taxon>Pseudomonadota</taxon>
        <taxon>Alphaproteobacteria</taxon>
        <taxon>Hyphomicrobiales</taxon>
        <taxon>Rhizobiaceae</taxon>
        <taxon>Rhizobium/Agrobacterium group</taxon>
        <taxon>Rhizobium</taxon>
    </lineage>
</organism>
<dbReference type="Pfam" id="PF13400">
    <property type="entry name" value="Tad"/>
    <property type="match status" value="1"/>
</dbReference>
<name>A0A7W8XA68_9HYPH</name>
<dbReference type="EMBL" id="JACHBK010000006">
    <property type="protein sequence ID" value="MBB5536358.1"/>
    <property type="molecule type" value="Genomic_DNA"/>
</dbReference>
<dbReference type="InterPro" id="IPR028087">
    <property type="entry name" value="Tad_N"/>
</dbReference>
<sequence>MLDTSRWIARVSLRRYMSRASMPATFIWALKRIAYDTQGNFAVMTALVSAVLLATAGGAVDFGHALSVKSDLQGQLDAVVLAAAHEAGGNKIAHAQKLFTNLAAPLAAYNPRAQFTLDENGTLTGVASASVKTTLLTVMAFKKLDVSVASAAVGEASTNGSPCILLLDRGRDALYVNSGAGIQKTDCEIHVHSPAYSAATFTDGGRGLNVKRICIKSGTISYNNQLNQAVEKNCDVAPDPFAGSLPSVNALGCDSQLGGHLPDNQKTHKLSPGVYCGWTDANGSPTIELRSGLYVIKNGGWFFNSGTTLTGKDVTIYLADSSKIFFNGNVDIDLSAPTSGAYKDILMFEAPGLAPSDWLFNGNQKARLDGIIYLPSRNVHFNSTFAMNNSRTGVVFNRMSMDGTNWNLVPLTNSGRATAATGLRLIH</sequence>
<reference evidence="2 3" key="1">
    <citation type="submission" date="2020-08" db="EMBL/GenBank/DDBJ databases">
        <title>Genomic Encyclopedia of Type Strains, Phase IV (KMG-V): Genome sequencing to study the core and pangenomes of soil and plant-associated prokaryotes.</title>
        <authorList>
            <person name="Whitman W."/>
        </authorList>
    </citation>
    <scope>NUCLEOTIDE SEQUENCE [LARGE SCALE GENOMIC DNA]</scope>
    <source>
        <strain evidence="2 3">SEMIA 4084</strain>
    </source>
</reference>
<accession>A0A7W8XA68</accession>
<dbReference type="AlphaFoldDB" id="A0A7W8XA68"/>
<proteinExistence type="predicted"/>
<dbReference type="Proteomes" id="UP000585507">
    <property type="component" value="Unassembled WGS sequence"/>
</dbReference>
<gene>
    <name evidence="2" type="ORF">GGD55_003065</name>
</gene>
<feature type="domain" description="Putative Flp pilus-assembly TadG-like N-terminal" evidence="1">
    <location>
        <begin position="39"/>
        <end position="84"/>
    </location>
</feature>
<evidence type="ECO:0000313" key="3">
    <source>
        <dbReference type="Proteomes" id="UP000585507"/>
    </source>
</evidence>
<keyword evidence="3" id="KW-1185">Reference proteome</keyword>
<comment type="caution">
    <text evidence="2">The sequence shown here is derived from an EMBL/GenBank/DDBJ whole genome shotgun (WGS) entry which is preliminary data.</text>
</comment>
<evidence type="ECO:0000313" key="2">
    <source>
        <dbReference type="EMBL" id="MBB5536358.1"/>
    </source>
</evidence>
<dbReference type="RefSeq" id="WP_083926037.1">
    <property type="nucleotide sequence ID" value="NZ_JACHBK010000006.1"/>
</dbReference>
<evidence type="ECO:0000259" key="1">
    <source>
        <dbReference type="Pfam" id="PF13400"/>
    </source>
</evidence>
<protein>
    <submittedName>
        <fullName evidence="2">Flp pilus assembly protein TadG</fullName>
    </submittedName>
</protein>